<evidence type="ECO:0000313" key="2">
    <source>
        <dbReference type="Proteomes" id="UP000468638"/>
    </source>
</evidence>
<dbReference type="EMBL" id="WMEQ01000011">
    <property type="protein sequence ID" value="MYL34761.1"/>
    <property type="molecule type" value="Genomic_DNA"/>
</dbReference>
<organism evidence="1 2">
    <name type="scientific">Pontibacillus yanchengensis</name>
    <dbReference type="NCBI Taxonomy" id="462910"/>
    <lineage>
        <taxon>Bacteria</taxon>
        <taxon>Bacillati</taxon>
        <taxon>Bacillota</taxon>
        <taxon>Bacilli</taxon>
        <taxon>Bacillales</taxon>
        <taxon>Bacillaceae</taxon>
        <taxon>Pontibacillus</taxon>
    </lineage>
</organism>
<reference evidence="1 2" key="1">
    <citation type="submission" date="2019-11" db="EMBL/GenBank/DDBJ databases">
        <title>Genome sequences of 17 halophilic strains isolated from different environments.</title>
        <authorList>
            <person name="Furrow R.E."/>
        </authorList>
    </citation>
    <scope>NUCLEOTIDE SEQUENCE [LARGE SCALE GENOMIC DNA]</scope>
    <source>
        <strain evidence="1 2">22514_16_FS</strain>
    </source>
</reference>
<proteinExistence type="predicted"/>
<dbReference type="Proteomes" id="UP000468638">
    <property type="component" value="Unassembled WGS sequence"/>
</dbReference>
<comment type="caution">
    <text evidence="1">The sequence shown here is derived from an EMBL/GenBank/DDBJ whole genome shotgun (WGS) entry which is preliminary data.</text>
</comment>
<evidence type="ECO:0000313" key="1">
    <source>
        <dbReference type="EMBL" id="MYL34761.1"/>
    </source>
</evidence>
<gene>
    <name evidence="1" type="ORF">GLW05_14290</name>
</gene>
<protein>
    <submittedName>
        <fullName evidence="1">Uncharacterized protein</fullName>
    </submittedName>
</protein>
<name>A0A6I5A3T6_9BACI</name>
<accession>A0A6I5A3T6</accession>
<sequence length="9" mass="1110">MTLFRNIES</sequence>